<feature type="region of interest" description="Disordered" evidence="10">
    <location>
        <begin position="138"/>
        <end position="166"/>
    </location>
</feature>
<evidence type="ECO:0000256" key="7">
    <source>
        <dbReference type="ARBA" id="ARBA00023128"/>
    </source>
</evidence>
<accession>A0AAV8WH17</accession>
<keyword evidence="9" id="KW-0472">Membrane</keyword>
<reference evidence="11 12" key="1">
    <citation type="journal article" date="2023" name="Insect Mol. Biol.">
        <title>Genome sequencing provides insights into the evolution of gene families encoding plant cell wall-degrading enzymes in longhorned beetles.</title>
        <authorList>
            <person name="Shin N.R."/>
            <person name="Okamura Y."/>
            <person name="Kirsch R."/>
            <person name="Pauchet Y."/>
        </authorList>
    </citation>
    <scope>NUCLEOTIDE SEQUENCE [LARGE SCALE GENOMIC DNA]</scope>
    <source>
        <strain evidence="11">EAD_L_NR</strain>
    </source>
</reference>
<keyword evidence="7 9" id="KW-0496">Mitochondrion</keyword>
<evidence type="ECO:0000256" key="10">
    <source>
        <dbReference type="SAM" id="MobiDB-lite"/>
    </source>
</evidence>
<evidence type="ECO:0000256" key="5">
    <source>
        <dbReference type="ARBA" id="ARBA00022737"/>
    </source>
</evidence>
<dbReference type="InterPro" id="IPR016680">
    <property type="entry name" value="NDUFA8"/>
</dbReference>
<evidence type="ECO:0000256" key="9">
    <source>
        <dbReference type="PIRNR" id="PIRNR017016"/>
    </source>
</evidence>
<protein>
    <recommendedName>
        <fullName evidence="9">NADH dehydrogenase [ubiquinone] 1 alpha subcomplex subunit 8</fullName>
    </recommendedName>
</protein>
<keyword evidence="12" id="KW-1185">Reference proteome</keyword>
<dbReference type="GO" id="GO:0006120">
    <property type="term" value="P:mitochondrial electron transport, NADH to ubiquinone"/>
    <property type="evidence" value="ECO:0007669"/>
    <property type="project" value="InterPro"/>
</dbReference>
<keyword evidence="4 9" id="KW-0679">Respiratory chain</keyword>
<dbReference type="AlphaFoldDB" id="A0AAV8WH17"/>
<keyword evidence="6 9" id="KW-0249">Electron transport</keyword>
<name>A0AAV8WH17_9CUCU</name>
<evidence type="ECO:0000313" key="12">
    <source>
        <dbReference type="Proteomes" id="UP001159042"/>
    </source>
</evidence>
<comment type="caution">
    <text evidence="11">The sequence shown here is derived from an EMBL/GenBank/DDBJ whole genome shotgun (WGS) entry which is preliminary data.</text>
</comment>
<proteinExistence type="inferred from homology"/>
<gene>
    <name evidence="11" type="ORF">NQ315_009461</name>
</gene>
<keyword evidence="9" id="KW-0999">Mitochondrion inner membrane</keyword>
<keyword evidence="3 9" id="KW-0813">Transport</keyword>
<dbReference type="PIRSF" id="PIRSF017016">
    <property type="entry name" value="NDUA8"/>
    <property type="match status" value="1"/>
</dbReference>
<comment type="similarity">
    <text evidence="2 9">Belongs to the complex I NDUFA8 subunit family.</text>
</comment>
<evidence type="ECO:0000256" key="6">
    <source>
        <dbReference type="ARBA" id="ARBA00022982"/>
    </source>
</evidence>
<comment type="function">
    <text evidence="1 9">Accessory subunit of the mitochondrial membrane respiratory chain NADH dehydrogenase (Complex I), that is believed not to be involved in catalysis. Complex I functions in the transfer of electrons from NADH to the respiratory chain. The immediate electron acceptor for the enzyme is believed to be ubiquinone.</text>
</comment>
<dbReference type="EMBL" id="JANEYG010000001">
    <property type="protein sequence ID" value="KAJ8925617.1"/>
    <property type="molecule type" value="Genomic_DNA"/>
</dbReference>
<feature type="compositionally biased region" description="Pro residues" evidence="10">
    <location>
        <begin position="157"/>
        <end position="166"/>
    </location>
</feature>
<keyword evidence="5" id="KW-0677">Repeat</keyword>
<keyword evidence="8" id="KW-1015">Disulfide bond</keyword>
<evidence type="ECO:0000256" key="2">
    <source>
        <dbReference type="ARBA" id="ARBA00010705"/>
    </source>
</evidence>
<dbReference type="GO" id="GO:0005743">
    <property type="term" value="C:mitochondrial inner membrane"/>
    <property type="evidence" value="ECO:0007669"/>
    <property type="project" value="UniProtKB-SubCell"/>
</dbReference>
<evidence type="ECO:0000256" key="1">
    <source>
        <dbReference type="ARBA" id="ARBA00003195"/>
    </source>
</evidence>
<evidence type="ECO:0000313" key="11">
    <source>
        <dbReference type="EMBL" id="KAJ8925617.1"/>
    </source>
</evidence>
<dbReference type="PANTHER" id="PTHR13344:SF0">
    <property type="entry name" value="NADH DEHYDROGENASE [UBIQUINONE] 1 ALPHA SUBCOMPLEX SUBUNIT 8"/>
    <property type="match status" value="1"/>
</dbReference>
<evidence type="ECO:0000256" key="4">
    <source>
        <dbReference type="ARBA" id="ARBA00022660"/>
    </source>
</evidence>
<sequence length="177" mass="19778">MGSGITEDVILPTDEELTVQEVPLSGPALKAGAFHLGKACEFENNEFVLCREELKDPRACLNEGKALTSCALNFFRSVKKTCAGEFTQYVHCLDKSSPDQQFTPCRKTQAVFDKCMKDNLGIDRPPYDYFARAHVHKTERPRPPVEGPAVYEDATPGLPPDAPKPPAKYGNRYIWSW</sequence>
<comment type="subcellular location">
    <subcellularLocation>
        <location evidence="9">Mitochondrion inner membrane</location>
    </subcellularLocation>
</comment>
<dbReference type="PANTHER" id="PTHR13344">
    <property type="entry name" value="NADH-UBIQUINONE OXIDOREDUCTASE"/>
    <property type="match status" value="1"/>
</dbReference>
<evidence type="ECO:0000256" key="8">
    <source>
        <dbReference type="ARBA" id="ARBA00023157"/>
    </source>
</evidence>
<dbReference type="Proteomes" id="UP001159042">
    <property type="component" value="Unassembled WGS sequence"/>
</dbReference>
<organism evidence="11 12">
    <name type="scientific">Exocentrus adspersus</name>
    <dbReference type="NCBI Taxonomy" id="1586481"/>
    <lineage>
        <taxon>Eukaryota</taxon>
        <taxon>Metazoa</taxon>
        <taxon>Ecdysozoa</taxon>
        <taxon>Arthropoda</taxon>
        <taxon>Hexapoda</taxon>
        <taxon>Insecta</taxon>
        <taxon>Pterygota</taxon>
        <taxon>Neoptera</taxon>
        <taxon>Endopterygota</taxon>
        <taxon>Coleoptera</taxon>
        <taxon>Polyphaga</taxon>
        <taxon>Cucujiformia</taxon>
        <taxon>Chrysomeloidea</taxon>
        <taxon>Cerambycidae</taxon>
        <taxon>Lamiinae</taxon>
        <taxon>Acanthocinini</taxon>
        <taxon>Exocentrus</taxon>
    </lineage>
</organism>
<evidence type="ECO:0000256" key="3">
    <source>
        <dbReference type="ARBA" id="ARBA00022448"/>
    </source>
</evidence>